<reference evidence="1 2" key="1">
    <citation type="submission" date="2019-07" db="EMBL/GenBank/DDBJ databases">
        <title>Draft genome for Aliikangiella sp. M105.</title>
        <authorList>
            <person name="Wang G."/>
        </authorList>
    </citation>
    <scope>NUCLEOTIDE SEQUENCE [LARGE SCALE GENOMIC DNA]</scope>
    <source>
        <strain evidence="1 2">M105</strain>
    </source>
</reference>
<dbReference type="AlphaFoldDB" id="A0A545U026"/>
<dbReference type="InterPro" id="IPR011051">
    <property type="entry name" value="RmlC_Cupin_sf"/>
</dbReference>
<dbReference type="Proteomes" id="UP000315439">
    <property type="component" value="Unassembled WGS sequence"/>
</dbReference>
<dbReference type="OrthoDB" id="950196at2"/>
<comment type="caution">
    <text evidence="1">The sequence shown here is derived from an EMBL/GenBank/DDBJ whole genome shotgun (WGS) entry which is preliminary data.</text>
</comment>
<evidence type="ECO:0000313" key="2">
    <source>
        <dbReference type="Proteomes" id="UP000315439"/>
    </source>
</evidence>
<accession>A0A545U026</accession>
<sequence>MREPDQVIGGDYLKRWYVIPRNRFFNIYLHCFNRSDDDRALHDHPWWSLSILLKGELIEHTFNSVRHIPRLLPIIRSAKLAHRLELVKGPAWTIFITGPKVREWGFHCPISGWRHWKKFTTEDGLGIERGCD</sequence>
<dbReference type="SUPFAM" id="SSF51182">
    <property type="entry name" value="RmlC-like cupins"/>
    <property type="match status" value="1"/>
</dbReference>
<protein>
    <submittedName>
        <fullName evidence="1">Uncharacterized protein</fullName>
    </submittedName>
</protein>
<proteinExistence type="predicted"/>
<evidence type="ECO:0000313" key="1">
    <source>
        <dbReference type="EMBL" id="TQV82816.1"/>
    </source>
</evidence>
<dbReference type="EMBL" id="VIKS01000015">
    <property type="protein sequence ID" value="TQV82816.1"/>
    <property type="molecule type" value="Genomic_DNA"/>
</dbReference>
<keyword evidence="2" id="KW-1185">Reference proteome</keyword>
<name>A0A545U026_9GAMM</name>
<dbReference type="RefSeq" id="WP_142934464.1">
    <property type="nucleotide sequence ID" value="NZ_ML660171.1"/>
</dbReference>
<organism evidence="1 2">
    <name type="scientific">Aliikangiella coralliicola</name>
    <dbReference type="NCBI Taxonomy" id="2592383"/>
    <lineage>
        <taxon>Bacteria</taxon>
        <taxon>Pseudomonadati</taxon>
        <taxon>Pseudomonadota</taxon>
        <taxon>Gammaproteobacteria</taxon>
        <taxon>Oceanospirillales</taxon>
        <taxon>Pleioneaceae</taxon>
        <taxon>Aliikangiella</taxon>
    </lineage>
</organism>
<gene>
    <name evidence="1" type="ORF">FLL46_23905</name>
</gene>